<sequence length="1011" mass="106943">MKFQNLIILIVKKKRPAAFPSKGLALFFWNFFKTAFSHPILNKLVLLFFGSVFMCLSSSADYIVANGVTINAASLVGQSGVLTINGTVTVSSDVTLAGITDVIINAPNGKIYWSNNSNLIFSVGSNITINNSAPGLQASGSNGAQRLYIGNAIVAVSSDNANNADFSFAEFNQLGGLPKYNINFNSNVCSGSAIISSVIPAKSAPGVTYSFSWSITPSAGAFTYNSDHSVSNIFPANGTYTITCIAIANTYETIFNFNITVSAAYTWKGINTNWSDAANWCPGIPGTAASVTIPSGVQSPVILSGNTASVHNLNIDNGASLTVNGTLRIAGSVLNSGSLDVTNGTIEMNGTSAQIIAGSMFTNKAIKDLIINNTSGAGLSVSSAANDTLKITDALTFGNAGSKFHTGDNITLVSNSSGTARVGIVGPGNSITGKVIVERYINTGTGAGQHAKSWQFLSVPSSGQTVRQSWMENGSTSGNYGTMISGPAGTAAGFDMYSVAPSLKYFDETINNWKGVSSANDLIANTGGYMVFIRGDRTVTGTTQASNRTVLRSKGTLFTGTQMPITVKANSFQSVGNPYASPIDFALITKDPSIDNVFYVYDPYLYGSYGVGGYQTLSGVNNWKPVPGGTSAYPTTIFSSIIQSGQAFFVHSGSSTDGSLTIAEGSKSATGRPGHSNREATGSTVEGRQFLRASLITSTGVMADGNVVAFDKTYRDNIDGNDAVKIVNSGENFAVKREGKLLTIEAKSPLSENDTIFYNLSNLSKTTYKLIFAPENMSASGFQGILIDKYLNTETAVSLSDSTIIEVAITSNAASSAAARFKMVFRQMAALPVNITSITAINKEAKNIIHWSVENESDIRQYEVEKSTDGNQFSEMAVVNPENTKSGDYISEDGNVNAAINYYRIRIVSKDGKVSYSTVVKVNIGKIIAAIEVTPNPILNETIHLVFRNEPPGKYTISLSNQLGQAILSKTILHTAESASESISANSISKGIYNLLIVKPDGNKEALKIIY</sequence>
<reference evidence="2 3" key="1">
    <citation type="submission" date="2018-11" db="EMBL/GenBank/DDBJ databases">
        <title>Draft genome sequence of Ferruginibacter sp. BO-59.</title>
        <authorList>
            <person name="Im W.T."/>
        </authorList>
    </citation>
    <scope>NUCLEOTIDE SEQUENCE [LARGE SCALE GENOMIC DNA]</scope>
    <source>
        <strain evidence="2 3">BO-59</strain>
    </source>
</reference>
<evidence type="ECO:0000313" key="2">
    <source>
        <dbReference type="EMBL" id="RNI36637.1"/>
    </source>
</evidence>
<dbReference type="InterPro" id="IPR026444">
    <property type="entry name" value="Secre_tail"/>
</dbReference>
<name>A0A3M9NH53_9BACT</name>
<dbReference type="InterPro" id="IPR013783">
    <property type="entry name" value="Ig-like_fold"/>
</dbReference>
<dbReference type="AlphaFoldDB" id="A0A3M9NH53"/>
<organism evidence="2 3">
    <name type="scientific">Hanamia caeni</name>
    <dbReference type="NCBI Taxonomy" id="2294116"/>
    <lineage>
        <taxon>Bacteria</taxon>
        <taxon>Pseudomonadati</taxon>
        <taxon>Bacteroidota</taxon>
        <taxon>Chitinophagia</taxon>
        <taxon>Chitinophagales</taxon>
        <taxon>Chitinophagaceae</taxon>
        <taxon>Hanamia</taxon>
    </lineage>
</organism>
<gene>
    <name evidence="2" type="ORF">EFY79_09930</name>
</gene>
<evidence type="ECO:0000256" key="1">
    <source>
        <dbReference type="SAM" id="MobiDB-lite"/>
    </source>
</evidence>
<dbReference type="EMBL" id="RJJR01000007">
    <property type="protein sequence ID" value="RNI36637.1"/>
    <property type="molecule type" value="Genomic_DNA"/>
</dbReference>
<dbReference type="Gene3D" id="2.60.40.10">
    <property type="entry name" value="Immunoglobulins"/>
    <property type="match status" value="1"/>
</dbReference>
<comment type="caution">
    <text evidence="2">The sequence shown here is derived from an EMBL/GenBank/DDBJ whole genome shotgun (WGS) entry which is preliminary data.</text>
</comment>
<proteinExistence type="predicted"/>
<evidence type="ECO:0000313" key="3">
    <source>
        <dbReference type="Proteomes" id="UP000267223"/>
    </source>
</evidence>
<dbReference type="NCBIfam" id="TIGR04183">
    <property type="entry name" value="Por_Secre_tail"/>
    <property type="match status" value="1"/>
</dbReference>
<protein>
    <submittedName>
        <fullName evidence="2">T9SS C-terminal target domain-containing protein</fullName>
    </submittedName>
</protein>
<feature type="region of interest" description="Disordered" evidence="1">
    <location>
        <begin position="664"/>
        <end position="683"/>
    </location>
</feature>
<keyword evidence="3" id="KW-1185">Reference proteome</keyword>
<accession>A0A3M9NH53</accession>
<dbReference type="Proteomes" id="UP000267223">
    <property type="component" value="Unassembled WGS sequence"/>
</dbReference>